<dbReference type="InParanoid" id="A0A316VTJ5"/>
<dbReference type="Pfam" id="PF02136">
    <property type="entry name" value="NTF2"/>
    <property type="match status" value="1"/>
</dbReference>
<dbReference type="SUPFAM" id="SSF54928">
    <property type="entry name" value="RNA-binding domain, RBD"/>
    <property type="match status" value="1"/>
</dbReference>
<feature type="compositionally biased region" description="Low complexity" evidence="3">
    <location>
        <begin position="223"/>
        <end position="238"/>
    </location>
</feature>
<dbReference type="InterPro" id="IPR039539">
    <property type="entry name" value="Ras_GTPase_bind_prot"/>
</dbReference>
<dbReference type="GO" id="GO:0034517">
    <property type="term" value="P:ribophagy"/>
    <property type="evidence" value="ECO:0007669"/>
    <property type="project" value="TreeGrafter"/>
</dbReference>
<dbReference type="GO" id="GO:0005829">
    <property type="term" value="C:cytosol"/>
    <property type="evidence" value="ECO:0007669"/>
    <property type="project" value="TreeGrafter"/>
</dbReference>
<feature type="region of interest" description="Disordered" evidence="3">
    <location>
        <begin position="223"/>
        <end position="288"/>
    </location>
</feature>
<dbReference type="CDD" id="cd00780">
    <property type="entry name" value="NTF2"/>
    <property type="match status" value="1"/>
</dbReference>
<evidence type="ECO:0000256" key="3">
    <source>
        <dbReference type="SAM" id="MobiDB-lite"/>
    </source>
</evidence>
<keyword evidence="7" id="KW-1185">Reference proteome</keyword>
<reference evidence="6 7" key="1">
    <citation type="journal article" date="2018" name="Mol. Biol. Evol.">
        <title>Broad Genomic Sampling Reveals a Smut Pathogenic Ancestry of the Fungal Clade Ustilaginomycotina.</title>
        <authorList>
            <person name="Kijpornyongpan T."/>
            <person name="Mondo S.J."/>
            <person name="Barry K."/>
            <person name="Sandor L."/>
            <person name="Lee J."/>
            <person name="Lipzen A."/>
            <person name="Pangilinan J."/>
            <person name="LaButti K."/>
            <person name="Hainaut M."/>
            <person name="Henrissat B."/>
            <person name="Grigoriev I.V."/>
            <person name="Spatafora J.W."/>
            <person name="Aime M.C."/>
        </authorList>
    </citation>
    <scope>NUCLEOTIDE SEQUENCE [LARGE SCALE GENOMIC DNA]</scope>
    <source>
        <strain evidence="6 7">MCA 4658</strain>
    </source>
</reference>
<dbReference type="AlphaFoldDB" id="A0A316VTJ5"/>
<dbReference type="SUPFAM" id="SSF54427">
    <property type="entry name" value="NTF2-like"/>
    <property type="match status" value="1"/>
</dbReference>
<dbReference type="PROSITE" id="PS50102">
    <property type="entry name" value="RRM"/>
    <property type="match status" value="1"/>
</dbReference>
<dbReference type="GO" id="GO:0003729">
    <property type="term" value="F:mRNA binding"/>
    <property type="evidence" value="ECO:0007669"/>
    <property type="project" value="TreeGrafter"/>
</dbReference>
<dbReference type="FunFam" id="3.10.450.50:FF:000003">
    <property type="entry name" value="Nuclear transport factor 2 family protein"/>
    <property type="match status" value="1"/>
</dbReference>
<protein>
    <recommendedName>
        <fullName evidence="8">NTF2-domain-containing protein</fullName>
    </recommendedName>
</protein>
<feature type="region of interest" description="Disordered" evidence="3">
    <location>
        <begin position="441"/>
        <end position="467"/>
    </location>
</feature>
<feature type="compositionally biased region" description="Low complexity" evidence="3">
    <location>
        <begin position="19"/>
        <end position="29"/>
    </location>
</feature>
<feature type="region of interest" description="Disordered" evidence="3">
    <location>
        <begin position="1"/>
        <end position="30"/>
    </location>
</feature>
<dbReference type="RefSeq" id="XP_025368076.1">
    <property type="nucleotide sequence ID" value="XM_025512299.1"/>
</dbReference>
<feature type="compositionally biased region" description="Low complexity" evidence="3">
    <location>
        <begin position="1"/>
        <end position="11"/>
    </location>
</feature>
<dbReference type="Proteomes" id="UP000245783">
    <property type="component" value="Unassembled WGS sequence"/>
</dbReference>
<feature type="region of interest" description="Disordered" evidence="3">
    <location>
        <begin position="303"/>
        <end position="358"/>
    </location>
</feature>
<dbReference type="InterPro" id="IPR035979">
    <property type="entry name" value="RBD_domain_sf"/>
</dbReference>
<accession>A0A316VTJ5</accession>
<name>A0A316VTJ5_9BASI</name>
<dbReference type="PANTHER" id="PTHR10693:SF20">
    <property type="entry name" value="AT27578P"/>
    <property type="match status" value="1"/>
</dbReference>
<keyword evidence="1 2" id="KW-0694">RNA-binding</keyword>
<dbReference type="InterPro" id="IPR032710">
    <property type="entry name" value="NTF2-like_dom_sf"/>
</dbReference>
<evidence type="ECO:0000259" key="4">
    <source>
        <dbReference type="PROSITE" id="PS50102"/>
    </source>
</evidence>
<evidence type="ECO:0000313" key="6">
    <source>
        <dbReference type="EMBL" id="PWN40916.1"/>
    </source>
</evidence>
<feature type="non-terminal residue" evidence="6">
    <location>
        <position position="467"/>
    </location>
</feature>
<evidence type="ECO:0000259" key="5">
    <source>
        <dbReference type="PROSITE" id="PS50177"/>
    </source>
</evidence>
<dbReference type="InterPro" id="IPR002075">
    <property type="entry name" value="NTF2_dom"/>
</dbReference>
<dbReference type="OrthoDB" id="339151at2759"/>
<dbReference type="STRING" id="1522189.A0A316VTJ5"/>
<sequence>MSSSTAVANGSAGNGAPAGGAAAPASSGTKQTVQPSEVGWLFVPQYYTFLNQNPERLHCFYTKKSTLIHGNELEEVQPCFGQQEIHNKISSLGFEDCKVYVSNVDSQSSISGGIVIQVLGELSNKKGPWRKFAQTFFLAEQPNGYYVLNDIFRFLSEDDDARDDIAPEEADAVAAPNGAVSAAPAEEAAQQSPGDAPIPAPAAAVSEPAGEVEAEVAAVAADAAAPAVAPDTDEAGAAPAPPPAEGAGAEPAGVAAAEAQQEQPVASAPIEQQTEPESAETKPAAPSAPKTWANLAAANVKGWGSTASESRGVSTSRPPANVSTPATATTNNARPQAANGTRTSGQQPGTSGTSAPQIHGGVFIKNVIMDQMPEEGLQAALEKQFGPMRECQIIPSRACAFGEFVSAEQARRAIAMSVRVSEGGQGGVPVGNNGWTVTVEEKRKVGDRPPPTNRGPIRGTGQGGDRG</sequence>
<dbReference type="InterPro" id="IPR018222">
    <property type="entry name" value="Nuclear_transport_factor_2_euk"/>
</dbReference>
<feature type="compositionally biased region" description="Low complexity" evidence="3">
    <location>
        <begin position="245"/>
        <end position="269"/>
    </location>
</feature>
<dbReference type="InterPro" id="IPR012677">
    <property type="entry name" value="Nucleotide-bd_a/b_plait_sf"/>
</dbReference>
<dbReference type="GeneID" id="37034169"/>
<feature type="compositionally biased region" description="Polar residues" evidence="3">
    <location>
        <begin position="340"/>
        <end position="356"/>
    </location>
</feature>
<dbReference type="GO" id="GO:1990861">
    <property type="term" value="C:Ubp3-Bre5 deubiquitination complex"/>
    <property type="evidence" value="ECO:0007669"/>
    <property type="project" value="TreeGrafter"/>
</dbReference>
<dbReference type="EMBL" id="KZ819403">
    <property type="protein sequence ID" value="PWN40916.1"/>
    <property type="molecule type" value="Genomic_DNA"/>
</dbReference>
<gene>
    <name evidence="6" type="ORF">IE81DRAFT_304464</name>
</gene>
<proteinExistence type="predicted"/>
<dbReference type="GO" id="GO:1990904">
    <property type="term" value="C:ribonucleoprotein complex"/>
    <property type="evidence" value="ECO:0007669"/>
    <property type="project" value="TreeGrafter"/>
</dbReference>
<organism evidence="6 7">
    <name type="scientific">Ceraceosorus guamensis</name>
    <dbReference type="NCBI Taxonomy" id="1522189"/>
    <lineage>
        <taxon>Eukaryota</taxon>
        <taxon>Fungi</taxon>
        <taxon>Dikarya</taxon>
        <taxon>Basidiomycota</taxon>
        <taxon>Ustilaginomycotina</taxon>
        <taxon>Exobasidiomycetes</taxon>
        <taxon>Ceraceosorales</taxon>
        <taxon>Ceraceosoraceae</taxon>
        <taxon>Ceraceosorus</taxon>
    </lineage>
</organism>
<evidence type="ECO:0000256" key="2">
    <source>
        <dbReference type="PROSITE-ProRule" id="PRU00176"/>
    </source>
</evidence>
<feature type="region of interest" description="Disordered" evidence="3">
    <location>
        <begin position="175"/>
        <end position="209"/>
    </location>
</feature>
<dbReference type="PROSITE" id="PS50177">
    <property type="entry name" value="NTF2_DOMAIN"/>
    <property type="match status" value="1"/>
</dbReference>
<dbReference type="GO" id="GO:0016579">
    <property type="term" value="P:protein deubiquitination"/>
    <property type="evidence" value="ECO:0007669"/>
    <property type="project" value="TreeGrafter"/>
</dbReference>
<feature type="compositionally biased region" description="Low complexity" evidence="3">
    <location>
        <begin position="318"/>
        <end position="339"/>
    </location>
</feature>
<dbReference type="FunCoup" id="A0A316VTJ5">
    <property type="interactions" value="260"/>
</dbReference>
<evidence type="ECO:0000313" key="7">
    <source>
        <dbReference type="Proteomes" id="UP000245783"/>
    </source>
</evidence>
<feature type="domain" description="NTF2" evidence="5">
    <location>
        <begin position="38"/>
        <end position="154"/>
    </location>
</feature>
<evidence type="ECO:0008006" key="8">
    <source>
        <dbReference type="Google" id="ProtNLM"/>
    </source>
</evidence>
<dbReference type="Gene3D" id="3.30.70.330">
    <property type="match status" value="1"/>
</dbReference>
<feature type="domain" description="RRM" evidence="4">
    <location>
        <begin position="360"/>
        <end position="444"/>
    </location>
</feature>
<dbReference type="PANTHER" id="PTHR10693">
    <property type="entry name" value="RAS GTPASE-ACTIVATING PROTEIN-BINDING PROTEIN"/>
    <property type="match status" value="1"/>
</dbReference>
<feature type="compositionally biased region" description="Gly residues" evidence="3">
    <location>
        <begin position="458"/>
        <end position="467"/>
    </location>
</feature>
<dbReference type="InterPro" id="IPR000504">
    <property type="entry name" value="RRM_dom"/>
</dbReference>
<feature type="compositionally biased region" description="Polar residues" evidence="3">
    <location>
        <begin position="305"/>
        <end position="317"/>
    </location>
</feature>
<dbReference type="Gene3D" id="3.10.450.50">
    <property type="match status" value="1"/>
</dbReference>
<evidence type="ECO:0000256" key="1">
    <source>
        <dbReference type="ARBA" id="ARBA00022884"/>
    </source>
</evidence>